<organism evidence="7 8">
    <name type="scientific">Natrinema soli</name>
    <dbReference type="NCBI Taxonomy" id="1930624"/>
    <lineage>
        <taxon>Archaea</taxon>
        <taxon>Methanobacteriati</taxon>
        <taxon>Methanobacteriota</taxon>
        <taxon>Stenosarchaea group</taxon>
        <taxon>Halobacteria</taxon>
        <taxon>Halobacteriales</taxon>
        <taxon>Natrialbaceae</taxon>
        <taxon>Natrinema</taxon>
    </lineage>
</organism>
<evidence type="ECO:0000256" key="5">
    <source>
        <dbReference type="SAM" id="Phobius"/>
    </source>
</evidence>
<dbReference type="AlphaFoldDB" id="A0ABD5SU35"/>
<dbReference type="Proteomes" id="UP001596383">
    <property type="component" value="Unassembled WGS sequence"/>
</dbReference>
<protein>
    <submittedName>
        <fullName evidence="7">MFS transporter</fullName>
    </submittedName>
</protein>
<evidence type="ECO:0000256" key="4">
    <source>
        <dbReference type="ARBA" id="ARBA00023136"/>
    </source>
</evidence>
<feature type="transmembrane region" description="Helical" evidence="5">
    <location>
        <begin position="293"/>
        <end position="312"/>
    </location>
</feature>
<evidence type="ECO:0000256" key="1">
    <source>
        <dbReference type="ARBA" id="ARBA00004141"/>
    </source>
</evidence>
<dbReference type="InterPro" id="IPR051788">
    <property type="entry name" value="MFS_Transporter"/>
</dbReference>
<keyword evidence="8" id="KW-1185">Reference proteome</keyword>
<evidence type="ECO:0000256" key="2">
    <source>
        <dbReference type="ARBA" id="ARBA00022692"/>
    </source>
</evidence>
<feature type="domain" description="Major facilitator superfamily (MFS) profile" evidence="6">
    <location>
        <begin position="31"/>
        <end position="402"/>
    </location>
</feature>
<dbReference type="CDD" id="cd17393">
    <property type="entry name" value="MFS_MosC_like"/>
    <property type="match status" value="1"/>
</dbReference>
<feature type="transmembrane region" description="Helical" evidence="5">
    <location>
        <begin position="67"/>
        <end position="89"/>
    </location>
</feature>
<keyword evidence="4 5" id="KW-0472">Membrane</keyword>
<dbReference type="Gene3D" id="1.20.1250.20">
    <property type="entry name" value="MFS general substrate transporter like domains"/>
    <property type="match status" value="2"/>
</dbReference>
<proteinExistence type="predicted"/>
<evidence type="ECO:0000313" key="8">
    <source>
        <dbReference type="Proteomes" id="UP001596383"/>
    </source>
</evidence>
<evidence type="ECO:0000256" key="3">
    <source>
        <dbReference type="ARBA" id="ARBA00022989"/>
    </source>
</evidence>
<feature type="transmembrane region" description="Helical" evidence="5">
    <location>
        <begin position="33"/>
        <end position="55"/>
    </location>
</feature>
<feature type="transmembrane region" description="Helical" evidence="5">
    <location>
        <begin position="118"/>
        <end position="139"/>
    </location>
</feature>
<evidence type="ECO:0000259" key="6">
    <source>
        <dbReference type="PROSITE" id="PS50850"/>
    </source>
</evidence>
<feature type="transmembrane region" description="Helical" evidence="5">
    <location>
        <begin position="318"/>
        <end position="338"/>
    </location>
</feature>
<dbReference type="PANTHER" id="PTHR23514">
    <property type="entry name" value="BYPASS OF STOP CODON PROTEIN 6"/>
    <property type="match status" value="1"/>
</dbReference>
<keyword evidence="3 5" id="KW-1133">Transmembrane helix</keyword>
<dbReference type="GO" id="GO:0016020">
    <property type="term" value="C:membrane"/>
    <property type="evidence" value="ECO:0007669"/>
    <property type="project" value="UniProtKB-SubCell"/>
</dbReference>
<sequence length="412" mass="42023">MRADCSVLDVTNQPSNISQSSDGIPRKVRSARVANSIAFVILGAIFATWAVRIPAIESLFHLTKTDISIALLGLAVGSILGLIASGALVARYSAKAVVRLAIITYCLLLPVISFSGGLYTLLIILVGFGFGKGLLDVAANTQALHIEQAYSRQIMGSFHALYSAGALLGSLIGALFTSLGLSAQSHFLILAATFLSIGLTASVWLLPSEEDESEDTNSELALPSREILGFCLIGFCALLIEGIANDWSAVFLTGAAGARPAVAALGFAAFALAMTLGRFAADRAVDTVGPRRFIQLTAAIAALGVIVTLVPIPPVTLFGFGILGFGIGGVAPVNVSLVGQADLNRSAESAVAAVSTSSYAGFAAGPVAIGLLADATSLRVAFLPAIGVAAVIATLTFTLPTSGNTASAVGSD</sequence>
<dbReference type="InterPro" id="IPR011701">
    <property type="entry name" value="MFS"/>
</dbReference>
<feature type="transmembrane region" description="Helical" evidence="5">
    <location>
        <begin position="187"/>
        <end position="206"/>
    </location>
</feature>
<dbReference type="SUPFAM" id="SSF103473">
    <property type="entry name" value="MFS general substrate transporter"/>
    <property type="match status" value="1"/>
</dbReference>
<dbReference type="InterPro" id="IPR036259">
    <property type="entry name" value="MFS_trans_sf"/>
</dbReference>
<dbReference type="PANTHER" id="PTHR23514:SF13">
    <property type="entry name" value="INNER MEMBRANE PROTEIN YBJJ"/>
    <property type="match status" value="1"/>
</dbReference>
<comment type="caution">
    <text evidence="7">The sequence shown here is derived from an EMBL/GenBank/DDBJ whole genome shotgun (WGS) entry which is preliminary data.</text>
</comment>
<dbReference type="PROSITE" id="PS50850">
    <property type="entry name" value="MFS"/>
    <property type="match status" value="1"/>
</dbReference>
<comment type="subcellular location">
    <subcellularLocation>
        <location evidence="1">Membrane</location>
        <topology evidence="1">Multi-pass membrane protein</topology>
    </subcellularLocation>
</comment>
<feature type="transmembrane region" description="Helical" evidence="5">
    <location>
        <begin position="350"/>
        <end position="372"/>
    </location>
</feature>
<feature type="transmembrane region" description="Helical" evidence="5">
    <location>
        <begin position="96"/>
        <end position="112"/>
    </location>
</feature>
<name>A0ABD5SU35_9EURY</name>
<gene>
    <name evidence="7" type="ORF">ACFQE6_27870</name>
</gene>
<dbReference type="InterPro" id="IPR020846">
    <property type="entry name" value="MFS_dom"/>
</dbReference>
<feature type="transmembrane region" description="Helical" evidence="5">
    <location>
        <begin position="261"/>
        <end position="281"/>
    </location>
</feature>
<reference evidence="7 8" key="1">
    <citation type="journal article" date="2019" name="Int. J. Syst. Evol. Microbiol.">
        <title>The Global Catalogue of Microorganisms (GCM) 10K type strain sequencing project: providing services to taxonomists for standard genome sequencing and annotation.</title>
        <authorList>
            <consortium name="The Broad Institute Genomics Platform"/>
            <consortium name="The Broad Institute Genome Sequencing Center for Infectious Disease"/>
            <person name="Wu L."/>
            <person name="Ma J."/>
        </authorList>
    </citation>
    <scope>NUCLEOTIDE SEQUENCE [LARGE SCALE GENOMIC DNA]</scope>
    <source>
        <strain evidence="7 8">LMG 29247</strain>
    </source>
</reference>
<accession>A0ABD5SU35</accession>
<feature type="transmembrane region" description="Helical" evidence="5">
    <location>
        <begin position="160"/>
        <end position="181"/>
    </location>
</feature>
<dbReference type="EMBL" id="JBHSWV010000609">
    <property type="protein sequence ID" value="MFC6768690.1"/>
    <property type="molecule type" value="Genomic_DNA"/>
</dbReference>
<dbReference type="Pfam" id="PF07690">
    <property type="entry name" value="MFS_1"/>
    <property type="match status" value="2"/>
</dbReference>
<evidence type="ECO:0000313" key="7">
    <source>
        <dbReference type="EMBL" id="MFC6768690.1"/>
    </source>
</evidence>
<keyword evidence="2 5" id="KW-0812">Transmembrane</keyword>
<feature type="transmembrane region" description="Helical" evidence="5">
    <location>
        <begin position="378"/>
        <end position="399"/>
    </location>
</feature>
<feature type="transmembrane region" description="Helical" evidence="5">
    <location>
        <begin position="227"/>
        <end position="249"/>
    </location>
</feature>